<comment type="subcellular location">
    <subcellularLocation>
        <location evidence="2">Cell membrane</location>
        <topology evidence="2">Multi-pass membrane protein</topology>
    </subcellularLocation>
</comment>
<keyword evidence="6 9" id="KW-1133">Transmembrane helix</keyword>
<feature type="transmembrane region" description="Helical" evidence="9">
    <location>
        <begin position="104"/>
        <end position="124"/>
    </location>
</feature>
<gene>
    <name evidence="10" type="primary">lptG</name>
    <name evidence="10" type="ORF">NCTC10672_00285</name>
</gene>
<name>A0A377JF51_HAEPA</name>
<reference evidence="10 11" key="1">
    <citation type="submission" date="2018-06" db="EMBL/GenBank/DDBJ databases">
        <authorList>
            <consortium name="Pathogen Informatics"/>
            <person name="Doyle S."/>
        </authorList>
    </citation>
    <scope>NUCLEOTIDE SEQUENCE [LARGE SCALE GENOMIC DNA]</scope>
    <source>
        <strain evidence="10 11">NCTC10672</strain>
    </source>
</reference>
<dbReference type="InterPro" id="IPR005495">
    <property type="entry name" value="LptG/LptF_permease"/>
</dbReference>
<dbReference type="PANTHER" id="PTHR33529">
    <property type="entry name" value="SLR0882 PROTEIN-RELATED"/>
    <property type="match status" value="1"/>
</dbReference>
<accession>A0A377JF51</accession>
<evidence type="ECO:0000256" key="7">
    <source>
        <dbReference type="ARBA" id="ARBA00023136"/>
    </source>
</evidence>
<keyword evidence="4" id="KW-1003">Cell membrane</keyword>
<dbReference type="Proteomes" id="UP000254186">
    <property type="component" value="Unassembled WGS sequence"/>
</dbReference>
<feature type="transmembrane region" description="Helical" evidence="9">
    <location>
        <begin position="303"/>
        <end position="321"/>
    </location>
</feature>
<evidence type="ECO:0000256" key="4">
    <source>
        <dbReference type="ARBA" id="ARBA00022475"/>
    </source>
</evidence>
<feature type="transmembrane region" description="Helical" evidence="9">
    <location>
        <begin position="277"/>
        <end position="296"/>
    </location>
</feature>
<proteinExistence type="inferred from homology"/>
<feature type="transmembrane region" description="Helical" evidence="9">
    <location>
        <begin position="12"/>
        <end position="32"/>
    </location>
</feature>
<dbReference type="AlphaFoldDB" id="A0A377JF51"/>
<evidence type="ECO:0000256" key="9">
    <source>
        <dbReference type="SAM" id="Phobius"/>
    </source>
</evidence>
<sequence>MLMNTLDRYIGKSILGAIFATLFTLVGLSAIIKFVEQFRSVGKGSYDIWQAVAYTGLTIPKDVETFFPMAALLGALIALGNLASRSELVVMQSAGFSRFKIGLAVMKTALPLVLFTMIIGEWGIPQTEQFARDMRTRALSGGSMLSVKNGVWAKDGNNFVYVRRITDDAQLEDIYIYTFDDQRNLTHLKHANQAQYSAENNQWQLRQVNNSVVSKEQITTTNRLTEDWATSLTPDKLGSVSLRPTSLSISGLYEYIAFLKQTGQDSRRFELTYWRKILQPLSVGVMMMLALSFIFGSLRSVTAGARIVTGICFGFLFYVVNEIFGQMSVVFNAPAFLGALMPSLLFMAIIWWLLARKRD</sequence>
<evidence type="ECO:0000256" key="2">
    <source>
        <dbReference type="ARBA" id="ARBA00004651"/>
    </source>
</evidence>
<evidence type="ECO:0000256" key="3">
    <source>
        <dbReference type="ARBA" id="ARBA00007725"/>
    </source>
</evidence>
<comment type="function">
    <text evidence="1">Part of the ABC transporter complex LptBFG involved in the translocation of lipopolysaccharide (LPS) from the inner membrane to the outer membrane.</text>
</comment>
<dbReference type="GO" id="GO:0043190">
    <property type="term" value="C:ATP-binding cassette (ABC) transporter complex"/>
    <property type="evidence" value="ECO:0007669"/>
    <property type="project" value="InterPro"/>
</dbReference>
<keyword evidence="5 9" id="KW-0812">Transmembrane</keyword>
<protein>
    <submittedName>
        <fullName evidence="10">Inner membrane protein</fullName>
    </submittedName>
</protein>
<evidence type="ECO:0000256" key="1">
    <source>
        <dbReference type="ARBA" id="ARBA00002265"/>
    </source>
</evidence>
<dbReference type="Pfam" id="PF03739">
    <property type="entry name" value="LptF_LptG"/>
    <property type="match status" value="1"/>
</dbReference>
<dbReference type="GO" id="GO:0015920">
    <property type="term" value="P:lipopolysaccharide transport"/>
    <property type="evidence" value="ECO:0007669"/>
    <property type="project" value="TreeGrafter"/>
</dbReference>
<evidence type="ECO:0000256" key="5">
    <source>
        <dbReference type="ARBA" id="ARBA00022692"/>
    </source>
</evidence>
<organism evidence="10 11">
    <name type="scientific">Haemophilus parainfluenzae</name>
    <dbReference type="NCBI Taxonomy" id="729"/>
    <lineage>
        <taxon>Bacteria</taxon>
        <taxon>Pseudomonadati</taxon>
        <taxon>Pseudomonadota</taxon>
        <taxon>Gammaproteobacteria</taxon>
        <taxon>Pasteurellales</taxon>
        <taxon>Pasteurellaceae</taxon>
        <taxon>Haemophilus</taxon>
    </lineage>
</organism>
<evidence type="ECO:0000313" key="10">
    <source>
        <dbReference type="EMBL" id="STP02880.1"/>
    </source>
</evidence>
<dbReference type="NCBIfam" id="TIGR04408">
    <property type="entry name" value="LptG_lptG"/>
    <property type="match status" value="1"/>
</dbReference>
<feature type="transmembrane region" description="Helical" evidence="9">
    <location>
        <begin position="65"/>
        <end position="83"/>
    </location>
</feature>
<evidence type="ECO:0000256" key="6">
    <source>
        <dbReference type="ARBA" id="ARBA00022989"/>
    </source>
</evidence>
<comment type="similarity">
    <text evidence="3">Belongs to the LptF/LptG family.</text>
</comment>
<feature type="transmembrane region" description="Helical" evidence="9">
    <location>
        <begin position="333"/>
        <end position="354"/>
    </location>
</feature>
<dbReference type="GO" id="GO:0055085">
    <property type="term" value="P:transmembrane transport"/>
    <property type="evidence" value="ECO:0007669"/>
    <property type="project" value="InterPro"/>
</dbReference>
<evidence type="ECO:0000256" key="8">
    <source>
        <dbReference type="ARBA" id="ARBA00026081"/>
    </source>
</evidence>
<keyword evidence="7 9" id="KW-0472">Membrane</keyword>
<comment type="subunit">
    <text evidence="8">Component of the lipopolysaccharide transport and assembly complex. The LptBFG transporter is composed of two ATP-binding proteins (LptB) and two transmembrane proteins (LptF and LptG).</text>
</comment>
<evidence type="ECO:0000313" key="11">
    <source>
        <dbReference type="Proteomes" id="UP000254186"/>
    </source>
</evidence>
<dbReference type="PANTHER" id="PTHR33529:SF2">
    <property type="entry name" value="LIPOPOLYSACCHARIDE EXPORT SYSTEM PERMEASE PROTEIN LPTG"/>
    <property type="match status" value="1"/>
</dbReference>
<dbReference type="InterPro" id="IPR030923">
    <property type="entry name" value="LptG"/>
</dbReference>
<dbReference type="EMBL" id="UGHY01000002">
    <property type="protein sequence ID" value="STP02880.1"/>
    <property type="molecule type" value="Genomic_DNA"/>
</dbReference>